<keyword evidence="4" id="KW-1185">Reference proteome</keyword>
<proteinExistence type="predicted"/>
<keyword evidence="2" id="KW-1133">Transmembrane helix</keyword>
<organism evidence="3 4">
    <name type="scientific">Trichocladium antarcticum</name>
    <dbReference type="NCBI Taxonomy" id="1450529"/>
    <lineage>
        <taxon>Eukaryota</taxon>
        <taxon>Fungi</taxon>
        <taxon>Dikarya</taxon>
        <taxon>Ascomycota</taxon>
        <taxon>Pezizomycotina</taxon>
        <taxon>Sordariomycetes</taxon>
        <taxon>Sordariomycetidae</taxon>
        <taxon>Sordariales</taxon>
        <taxon>Chaetomiaceae</taxon>
        <taxon>Trichocladium</taxon>
    </lineage>
</organism>
<evidence type="ECO:0000256" key="1">
    <source>
        <dbReference type="SAM" id="MobiDB-lite"/>
    </source>
</evidence>
<feature type="region of interest" description="Disordered" evidence="1">
    <location>
        <begin position="136"/>
        <end position="203"/>
    </location>
</feature>
<comment type="caution">
    <text evidence="3">The sequence shown here is derived from an EMBL/GenBank/DDBJ whole genome shotgun (WGS) entry which is preliminary data.</text>
</comment>
<evidence type="ECO:0000256" key="2">
    <source>
        <dbReference type="SAM" id="Phobius"/>
    </source>
</evidence>
<feature type="transmembrane region" description="Helical" evidence="2">
    <location>
        <begin position="106"/>
        <end position="131"/>
    </location>
</feature>
<feature type="compositionally biased region" description="Pro residues" evidence="1">
    <location>
        <begin position="149"/>
        <end position="164"/>
    </location>
</feature>
<feature type="region of interest" description="Disordered" evidence="1">
    <location>
        <begin position="28"/>
        <end position="68"/>
    </location>
</feature>
<feature type="compositionally biased region" description="Low complexity" evidence="1">
    <location>
        <begin position="165"/>
        <end position="194"/>
    </location>
</feature>
<sequence length="323" mass="33291">MVGYYAVYQSGLEPVQQSGLELVQQSGLEPVQPARPETALPAPPAPPALPAPPAPSASWARSHEHEAQIPHPGWQEQTYTYKHESYPDTAQSSKTQRILGLSVRTFWVVVVILVVLLAAGIGGGVGGSLAARRRAESAGLPAADGPATQTPPSPPPSSPTPEPPATDAATTTTTPAPTSTTARANAAAVSPAPTDGGCPDMDGTAYTPLDAGGRAIALRAGGAQAFRRLCATNYPSGALYGNPRIHDIVKLWLPSLEACIGACAAYNLAYEANAAGRVAAGGLCRSVAVVKIEGEYCYLKNGTGTNETFGRPSIYSSAVLLLE</sequence>
<dbReference type="Proteomes" id="UP001304895">
    <property type="component" value="Unassembled WGS sequence"/>
</dbReference>
<reference evidence="3" key="1">
    <citation type="journal article" date="2023" name="Mol. Phylogenet. Evol.">
        <title>Genome-scale phylogeny and comparative genomics of the fungal order Sordariales.</title>
        <authorList>
            <person name="Hensen N."/>
            <person name="Bonometti L."/>
            <person name="Westerberg I."/>
            <person name="Brannstrom I.O."/>
            <person name="Guillou S."/>
            <person name="Cros-Aarteil S."/>
            <person name="Calhoun S."/>
            <person name="Haridas S."/>
            <person name="Kuo A."/>
            <person name="Mondo S."/>
            <person name="Pangilinan J."/>
            <person name="Riley R."/>
            <person name="LaButti K."/>
            <person name="Andreopoulos B."/>
            <person name="Lipzen A."/>
            <person name="Chen C."/>
            <person name="Yan M."/>
            <person name="Daum C."/>
            <person name="Ng V."/>
            <person name="Clum A."/>
            <person name="Steindorff A."/>
            <person name="Ohm R.A."/>
            <person name="Martin F."/>
            <person name="Silar P."/>
            <person name="Natvig D.O."/>
            <person name="Lalanne C."/>
            <person name="Gautier V."/>
            <person name="Ament-Velasquez S.L."/>
            <person name="Kruys A."/>
            <person name="Hutchinson M.I."/>
            <person name="Powell A.J."/>
            <person name="Barry K."/>
            <person name="Miller A.N."/>
            <person name="Grigoriev I.V."/>
            <person name="Debuchy R."/>
            <person name="Gladieux P."/>
            <person name="Hiltunen Thoren M."/>
            <person name="Johannesson H."/>
        </authorList>
    </citation>
    <scope>NUCLEOTIDE SEQUENCE</scope>
    <source>
        <strain evidence="3">CBS 123565</strain>
    </source>
</reference>
<keyword evidence="2" id="KW-0472">Membrane</keyword>
<name>A0AAN6UPJ2_9PEZI</name>
<feature type="compositionally biased region" description="Pro residues" evidence="1">
    <location>
        <begin position="41"/>
        <end position="55"/>
    </location>
</feature>
<keyword evidence="2" id="KW-0812">Transmembrane</keyword>
<dbReference type="EMBL" id="MU853403">
    <property type="protein sequence ID" value="KAK4136678.1"/>
    <property type="molecule type" value="Genomic_DNA"/>
</dbReference>
<dbReference type="AlphaFoldDB" id="A0AAN6UPJ2"/>
<reference evidence="3" key="2">
    <citation type="submission" date="2023-05" db="EMBL/GenBank/DDBJ databases">
        <authorList>
            <consortium name="Lawrence Berkeley National Laboratory"/>
            <person name="Steindorff A."/>
            <person name="Hensen N."/>
            <person name="Bonometti L."/>
            <person name="Westerberg I."/>
            <person name="Brannstrom I.O."/>
            <person name="Guillou S."/>
            <person name="Cros-Aarteil S."/>
            <person name="Calhoun S."/>
            <person name="Haridas S."/>
            <person name="Kuo A."/>
            <person name="Mondo S."/>
            <person name="Pangilinan J."/>
            <person name="Riley R."/>
            <person name="Labutti K."/>
            <person name="Andreopoulos B."/>
            <person name="Lipzen A."/>
            <person name="Chen C."/>
            <person name="Yanf M."/>
            <person name="Daum C."/>
            <person name="Ng V."/>
            <person name="Clum A."/>
            <person name="Ohm R."/>
            <person name="Martin F."/>
            <person name="Silar P."/>
            <person name="Natvig D."/>
            <person name="Lalanne C."/>
            <person name="Gautier V."/>
            <person name="Ament-Velasquez S.L."/>
            <person name="Kruys A."/>
            <person name="Hutchinson M.I."/>
            <person name="Powell A.J."/>
            <person name="Barry K."/>
            <person name="Miller A.N."/>
            <person name="Grigoriev I.V."/>
            <person name="Debuchy R."/>
            <person name="Gladieux P."/>
            <person name="Thoren M.H."/>
            <person name="Johannesson H."/>
        </authorList>
    </citation>
    <scope>NUCLEOTIDE SEQUENCE</scope>
    <source>
        <strain evidence="3">CBS 123565</strain>
    </source>
</reference>
<evidence type="ECO:0000313" key="4">
    <source>
        <dbReference type="Proteomes" id="UP001304895"/>
    </source>
</evidence>
<evidence type="ECO:0000313" key="3">
    <source>
        <dbReference type="EMBL" id="KAK4136678.1"/>
    </source>
</evidence>
<protein>
    <submittedName>
        <fullName evidence="3">Uncharacterized protein</fullName>
    </submittedName>
</protein>
<gene>
    <name evidence="3" type="ORF">BT67DRAFT_187736</name>
</gene>
<accession>A0AAN6UPJ2</accession>